<dbReference type="Proteomes" id="UP000472260">
    <property type="component" value="Unassembled WGS sequence"/>
</dbReference>
<evidence type="ECO:0000256" key="3">
    <source>
        <dbReference type="SAM" id="SignalP"/>
    </source>
</evidence>
<organism evidence="5 6">
    <name type="scientific">Sinocyclocheilus anshuiensis</name>
    <dbReference type="NCBI Taxonomy" id="1608454"/>
    <lineage>
        <taxon>Eukaryota</taxon>
        <taxon>Metazoa</taxon>
        <taxon>Chordata</taxon>
        <taxon>Craniata</taxon>
        <taxon>Vertebrata</taxon>
        <taxon>Euteleostomi</taxon>
        <taxon>Actinopterygii</taxon>
        <taxon>Neopterygii</taxon>
        <taxon>Teleostei</taxon>
        <taxon>Ostariophysi</taxon>
        <taxon>Cypriniformes</taxon>
        <taxon>Cyprinidae</taxon>
        <taxon>Cyprininae</taxon>
        <taxon>Sinocyclocheilus</taxon>
    </lineage>
</organism>
<evidence type="ECO:0000313" key="5">
    <source>
        <dbReference type="Ensembl" id="ENSSANP00000031423.1"/>
    </source>
</evidence>
<dbReference type="AlphaFoldDB" id="A0A671MDV5"/>
<comment type="cofactor">
    <cofactor evidence="1">
        <name>Ca(2+)</name>
        <dbReference type="ChEBI" id="CHEBI:29108"/>
    </cofactor>
</comment>
<dbReference type="GO" id="GO:0004065">
    <property type="term" value="F:arylsulfatase activity"/>
    <property type="evidence" value="ECO:0007669"/>
    <property type="project" value="TreeGrafter"/>
</dbReference>
<evidence type="ECO:0000256" key="2">
    <source>
        <dbReference type="ARBA" id="ARBA00008779"/>
    </source>
</evidence>
<dbReference type="SUPFAM" id="SSF53649">
    <property type="entry name" value="Alkaline phosphatase-like"/>
    <property type="match status" value="1"/>
</dbReference>
<dbReference type="Pfam" id="PF00884">
    <property type="entry name" value="Sulfatase"/>
    <property type="match status" value="1"/>
</dbReference>
<comment type="similarity">
    <text evidence="2">Belongs to the sulfatase family.</text>
</comment>
<feature type="chain" id="PRO_5025463958" description="Sulfatase N-terminal domain-containing protein" evidence="3">
    <location>
        <begin position="21"/>
        <end position="154"/>
    </location>
</feature>
<keyword evidence="6" id="KW-1185">Reference proteome</keyword>
<dbReference type="InterPro" id="IPR000917">
    <property type="entry name" value="Sulfatase_N"/>
</dbReference>
<dbReference type="InterPro" id="IPR017850">
    <property type="entry name" value="Alkaline_phosphatase_core_sf"/>
</dbReference>
<keyword evidence="3" id="KW-0732">Signal</keyword>
<reference evidence="5" key="2">
    <citation type="submission" date="2025-09" db="UniProtKB">
        <authorList>
            <consortium name="Ensembl"/>
        </authorList>
    </citation>
    <scope>IDENTIFICATION</scope>
</reference>
<name>A0A671MDV5_9TELE</name>
<accession>A0A671MDV5</accession>
<dbReference type="PANTHER" id="PTHR42693">
    <property type="entry name" value="ARYLSULFATASE FAMILY MEMBER"/>
    <property type="match status" value="1"/>
</dbReference>
<feature type="domain" description="Sulfatase N-terminal" evidence="4">
    <location>
        <begin position="23"/>
        <end position="143"/>
    </location>
</feature>
<protein>
    <recommendedName>
        <fullName evidence="4">Sulfatase N-terminal domain-containing protein</fullName>
    </recommendedName>
</protein>
<proteinExistence type="inferred from homology"/>
<evidence type="ECO:0000259" key="4">
    <source>
        <dbReference type="Pfam" id="PF00884"/>
    </source>
</evidence>
<reference evidence="5" key="1">
    <citation type="submission" date="2025-08" db="UniProtKB">
        <authorList>
            <consortium name="Ensembl"/>
        </authorList>
    </citation>
    <scope>IDENTIFICATION</scope>
</reference>
<evidence type="ECO:0000313" key="6">
    <source>
        <dbReference type="Proteomes" id="UP000472260"/>
    </source>
</evidence>
<dbReference type="InterPro" id="IPR050738">
    <property type="entry name" value="Sulfatase"/>
</dbReference>
<dbReference type="Ensembl" id="ENSSANT00000033461.1">
    <property type="protein sequence ID" value="ENSSANP00000031423.1"/>
    <property type="gene ID" value="ENSSANG00000016046.1"/>
</dbReference>
<sequence>MDVLSVIALFALITAQCARASPPNFVLLFADDLGYGDLGCFGHPSSRTPNLDRLAAHGLLLPTSTSRVPAALLTGRYQTRSGIYPGVLYPGSKGGLPLNETTVAEVLKSKGYATAIMGKWHLGVGLNGTCLPTRQGFDSYLGIPYSHDQVIMFS</sequence>
<evidence type="ECO:0000256" key="1">
    <source>
        <dbReference type="ARBA" id="ARBA00001913"/>
    </source>
</evidence>
<feature type="signal peptide" evidence="3">
    <location>
        <begin position="1"/>
        <end position="20"/>
    </location>
</feature>
<dbReference type="Gene3D" id="3.40.720.10">
    <property type="entry name" value="Alkaline Phosphatase, subunit A"/>
    <property type="match status" value="1"/>
</dbReference>
<dbReference type="PANTHER" id="PTHR42693:SF11">
    <property type="entry name" value="ARYLSULFATASE A"/>
    <property type="match status" value="1"/>
</dbReference>